<comment type="caution">
    <text evidence="1">The sequence shown here is derived from an EMBL/GenBank/DDBJ whole genome shotgun (WGS) entry which is preliminary data.</text>
</comment>
<dbReference type="AlphaFoldDB" id="A0A813TGF9"/>
<accession>A0A813TGF9</accession>
<organism evidence="1 2">
    <name type="scientific">Brachionus calyciflorus</name>
    <dbReference type="NCBI Taxonomy" id="104777"/>
    <lineage>
        <taxon>Eukaryota</taxon>
        <taxon>Metazoa</taxon>
        <taxon>Spiralia</taxon>
        <taxon>Gnathifera</taxon>
        <taxon>Rotifera</taxon>
        <taxon>Eurotatoria</taxon>
        <taxon>Monogononta</taxon>
        <taxon>Pseudotrocha</taxon>
        <taxon>Ploima</taxon>
        <taxon>Brachionidae</taxon>
        <taxon>Brachionus</taxon>
    </lineage>
</organism>
<gene>
    <name evidence="1" type="ORF">OXX778_LOCUS6860</name>
</gene>
<proteinExistence type="predicted"/>
<protein>
    <submittedName>
        <fullName evidence="1">Uncharacterized protein</fullName>
    </submittedName>
</protein>
<sequence>MWYPSFKTDISIIEKVQRRATKLVKSIKDKTYEEKWKIYGKLQNLEERRLRGDLIQIYKIINGVDKIKLVNGVNYAKSLSLIIRKSNNLRLVREINKKSSGRFNFLTNRIVSTSNNLSSVTVSATTANKIKACIDREVFGSND</sequence>
<name>A0A813TGF9_9BILA</name>
<reference evidence="1" key="1">
    <citation type="submission" date="2021-02" db="EMBL/GenBank/DDBJ databases">
        <authorList>
            <person name="Nowell W R."/>
        </authorList>
    </citation>
    <scope>NUCLEOTIDE SEQUENCE</scope>
    <source>
        <strain evidence="1">Ploen Becks lab</strain>
    </source>
</reference>
<dbReference type="Proteomes" id="UP000663879">
    <property type="component" value="Unassembled WGS sequence"/>
</dbReference>
<evidence type="ECO:0000313" key="1">
    <source>
        <dbReference type="EMBL" id="CAF0808738.1"/>
    </source>
</evidence>
<evidence type="ECO:0000313" key="2">
    <source>
        <dbReference type="Proteomes" id="UP000663879"/>
    </source>
</evidence>
<dbReference type="EMBL" id="CAJNOC010000839">
    <property type="protein sequence ID" value="CAF0808738.1"/>
    <property type="molecule type" value="Genomic_DNA"/>
</dbReference>
<keyword evidence="2" id="KW-1185">Reference proteome</keyword>